<evidence type="ECO:0000313" key="3">
    <source>
        <dbReference type="Proteomes" id="UP001163152"/>
    </source>
</evidence>
<name>A0A9E8ZGC5_9CYAN</name>
<gene>
    <name evidence="2" type="ORF">OXH18_11435</name>
</gene>
<dbReference type="EMBL" id="CP113797">
    <property type="protein sequence ID" value="WAL62572.1"/>
    <property type="molecule type" value="Genomic_DNA"/>
</dbReference>
<evidence type="ECO:0000256" key="1">
    <source>
        <dbReference type="SAM" id="MobiDB-lite"/>
    </source>
</evidence>
<dbReference type="Proteomes" id="UP001163152">
    <property type="component" value="Chromosome"/>
</dbReference>
<feature type="region of interest" description="Disordered" evidence="1">
    <location>
        <begin position="88"/>
        <end position="107"/>
    </location>
</feature>
<sequence length="107" mass="11943">MFPVVIYETAVQLFNFYHEGVIHQAMSHHTKLYRLVKAFDLQHRSQAYSIGCQLAYQGSETVITVSQHHYKVWVDVRSHRTLGKLNALGKAPTGGSNEGDGVPCPAC</sequence>
<dbReference type="RefSeq" id="WP_268612912.1">
    <property type="nucleotide sequence ID" value="NZ_CP113797.1"/>
</dbReference>
<proteinExistence type="predicted"/>
<dbReference type="KEGG" id="tsin:OXH18_11435"/>
<accession>A0A9E8ZGC5</accession>
<reference evidence="2" key="1">
    <citation type="submission" date="2022-12" db="EMBL/GenBank/DDBJ databases">
        <title>Polyphasic identification of a Novel Hot-Spring Cyanobacterium Ocullathermofonsia sinensis gen nov. sp. nov. and Genomic Insights on its Adaptations to the Thermal Habitat.</title>
        <authorList>
            <person name="Daroch M."/>
            <person name="Tang J."/>
            <person name="Jiang Y."/>
        </authorList>
    </citation>
    <scope>NUCLEOTIDE SEQUENCE</scope>
    <source>
        <strain evidence="2">PKUAC-SCTA174</strain>
    </source>
</reference>
<dbReference type="AlphaFoldDB" id="A0A9E8ZGC5"/>
<keyword evidence="3" id="KW-1185">Reference proteome</keyword>
<organism evidence="2 3">
    <name type="scientific">Thermocoleostomius sinensis A174</name>
    <dbReference type="NCBI Taxonomy" id="2016057"/>
    <lineage>
        <taxon>Bacteria</taxon>
        <taxon>Bacillati</taxon>
        <taxon>Cyanobacteriota</taxon>
        <taxon>Cyanophyceae</taxon>
        <taxon>Oculatellales</taxon>
        <taxon>Oculatellaceae</taxon>
        <taxon>Thermocoleostomius</taxon>
    </lineage>
</organism>
<evidence type="ECO:0000313" key="2">
    <source>
        <dbReference type="EMBL" id="WAL62572.1"/>
    </source>
</evidence>
<protein>
    <submittedName>
        <fullName evidence="2">Uncharacterized protein</fullName>
    </submittedName>
</protein>